<comment type="caution">
    <text evidence="1">The sequence shown here is derived from an EMBL/GenBank/DDBJ whole genome shotgun (WGS) entry which is preliminary data.</text>
</comment>
<sequence>MDLRAINEVIVSPDRDSVAIGTGNRWFDVYSELQSQGLATSGGRVATVGVGGLITGGGISFFSPRYGMVCDNVIDFEVVLASGQIVRANQDSNSDLYKALKGGSSNFGIVTNFRMKTFEQGPFWGGLVFHRVTAATRTQMFNFFERFTNSTTYDPYAALINSYSYVPVIGWLSASDVEYTKPETNPSVFREFLFEDPLSNLNTMRISNLTDFADEIARINPDGSRQLFTTLTFVNNAKFMETFFQLADQTVGTLSSVLGLTFTVSFQPQPQIIIRKQRETGGNALGLEDTFKDLVNVLLTVTYRRASDDERVNTAARELFDRAILAAKSAGVWDRYLYLNYAAPFQRPIDSYGPASLAFLQRVSQRYDREGLFQDGVPGGFKLATTL</sequence>
<proteinExistence type="predicted"/>
<evidence type="ECO:0000313" key="2">
    <source>
        <dbReference type="Proteomes" id="UP001186974"/>
    </source>
</evidence>
<evidence type="ECO:0000313" key="1">
    <source>
        <dbReference type="EMBL" id="KAK3079497.1"/>
    </source>
</evidence>
<organism evidence="1 2">
    <name type="scientific">Coniosporium uncinatum</name>
    <dbReference type="NCBI Taxonomy" id="93489"/>
    <lineage>
        <taxon>Eukaryota</taxon>
        <taxon>Fungi</taxon>
        <taxon>Dikarya</taxon>
        <taxon>Ascomycota</taxon>
        <taxon>Pezizomycotina</taxon>
        <taxon>Dothideomycetes</taxon>
        <taxon>Dothideomycetes incertae sedis</taxon>
        <taxon>Coniosporium</taxon>
    </lineage>
</organism>
<protein>
    <submittedName>
        <fullName evidence="1">Uncharacterized protein</fullName>
    </submittedName>
</protein>
<dbReference type="Proteomes" id="UP001186974">
    <property type="component" value="Unassembled WGS sequence"/>
</dbReference>
<accession>A0ACC3DS52</accession>
<keyword evidence="2" id="KW-1185">Reference proteome</keyword>
<name>A0ACC3DS52_9PEZI</name>
<gene>
    <name evidence="1" type="ORF">LTS18_004718</name>
</gene>
<reference evidence="1" key="1">
    <citation type="submission" date="2024-09" db="EMBL/GenBank/DDBJ databases">
        <title>Black Yeasts Isolated from many extreme environments.</title>
        <authorList>
            <person name="Coleine C."/>
            <person name="Stajich J.E."/>
            <person name="Selbmann L."/>
        </authorList>
    </citation>
    <scope>NUCLEOTIDE SEQUENCE</scope>
    <source>
        <strain evidence="1">CCFEE 5737</strain>
    </source>
</reference>
<dbReference type="EMBL" id="JAWDJW010001108">
    <property type="protein sequence ID" value="KAK3079497.1"/>
    <property type="molecule type" value="Genomic_DNA"/>
</dbReference>